<comment type="caution">
    <text evidence="5">The sequence shown here is derived from an EMBL/GenBank/DDBJ whole genome shotgun (WGS) entry which is preliminary data.</text>
</comment>
<keyword evidence="6" id="KW-1185">Reference proteome</keyword>
<dbReference type="InterPro" id="IPR037171">
    <property type="entry name" value="NagB/RpiA_transferase-like"/>
</dbReference>
<dbReference type="NCBIfam" id="TIGR02727">
    <property type="entry name" value="MTHFS_bact"/>
    <property type="match status" value="1"/>
</dbReference>
<dbReference type="PIRSF" id="PIRSF006806">
    <property type="entry name" value="FTHF_cligase"/>
    <property type="match status" value="1"/>
</dbReference>
<keyword evidence="3 4" id="KW-0067">ATP-binding</keyword>
<dbReference type="Proteomes" id="UP001500121">
    <property type="component" value="Unassembled WGS sequence"/>
</dbReference>
<organism evidence="5 6">
    <name type="scientific">Amnibacterium soli</name>
    <dbReference type="NCBI Taxonomy" id="1282736"/>
    <lineage>
        <taxon>Bacteria</taxon>
        <taxon>Bacillati</taxon>
        <taxon>Actinomycetota</taxon>
        <taxon>Actinomycetes</taxon>
        <taxon>Micrococcales</taxon>
        <taxon>Microbacteriaceae</taxon>
        <taxon>Amnibacterium</taxon>
    </lineage>
</organism>
<sequence length="203" mass="22469">MTGDLAPQKRALRAELRERRHNLTRDERSAASDGITEQLVALTRATGAKQVSCYLSAVDEPNTRPFANWARAEGIRVLFPISRTDGLLDWTTATDEEEETLGIAGVPEPLGELLGPIAINDVDLIVVPAASVDRTGMRLGWGRGYYDKTLGSMERCPPVYAVIFDSELVDEVPRERHDQAVDGVVTPTRTVEFSTRSARHRRI</sequence>
<evidence type="ECO:0000256" key="1">
    <source>
        <dbReference type="ARBA" id="ARBA00010638"/>
    </source>
</evidence>
<reference evidence="6" key="1">
    <citation type="journal article" date="2019" name="Int. J. Syst. Evol. Microbiol.">
        <title>The Global Catalogue of Microorganisms (GCM) 10K type strain sequencing project: providing services to taxonomists for standard genome sequencing and annotation.</title>
        <authorList>
            <consortium name="The Broad Institute Genomics Platform"/>
            <consortium name="The Broad Institute Genome Sequencing Center for Infectious Disease"/>
            <person name="Wu L."/>
            <person name="Ma J."/>
        </authorList>
    </citation>
    <scope>NUCLEOTIDE SEQUENCE [LARGE SCALE GENOMIC DNA]</scope>
    <source>
        <strain evidence="6">JCM 19015</strain>
    </source>
</reference>
<proteinExistence type="inferred from homology"/>
<comment type="cofactor">
    <cofactor evidence="4">
        <name>Mg(2+)</name>
        <dbReference type="ChEBI" id="CHEBI:18420"/>
    </cofactor>
</comment>
<comment type="catalytic activity">
    <reaction evidence="4">
        <text>(6S)-5-formyl-5,6,7,8-tetrahydrofolate + ATP = (6R)-5,10-methenyltetrahydrofolate + ADP + phosphate</text>
        <dbReference type="Rhea" id="RHEA:10488"/>
        <dbReference type="ChEBI" id="CHEBI:30616"/>
        <dbReference type="ChEBI" id="CHEBI:43474"/>
        <dbReference type="ChEBI" id="CHEBI:57455"/>
        <dbReference type="ChEBI" id="CHEBI:57457"/>
        <dbReference type="ChEBI" id="CHEBI:456216"/>
        <dbReference type="EC" id="6.3.3.2"/>
    </reaction>
</comment>
<dbReference type="PANTHER" id="PTHR23407">
    <property type="entry name" value="ATPASE INHIBITOR/5-FORMYLTETRAHYDROFOLATE CYCLO-LIGASE"/>
    <property type="match status" value="1"/>
</dbReference>
<comment type="similarity">
    <text evidence="1 4">Belongs to the 5-formyltetrahydrofolate cyclo-ligase family.</text>
</comment>
<dbReference type="EMBL" id="BAABLP010000005">
    <property type="protein sequence ID" value="GAA4751637.1"/>
    <property type="molecule type" value="Genomic_DNA"/>
</dbReference>
<evidence type="ECO:0000313" key="6">
    <source>
        <dbReference type="Proteomes" id="UP001500121"/>
    </source>
</evidence>
<dbReference type="SUPFAM" id="SSF100950">
    <property type="entry name" value="NagB/RpiA/CoA transferase-like"/>
    <property type="match status" value="1"/>
</dbReference>
<keyword evidence="4" id="KW-0460">Magnesium</keyword>
<evidence type="ECO:0000256" key="2">
    <source>
        <dbReference type="ARBA" id="ARBA00022741"/>
    </source>
</evidence>
<gene>
    <name evidence="5" type="ORF">GCM10025783_25320</name>
</gene>
<dbReference type="PANTHER" id="PTHR23407:SF1">
    <property type="entry name" value="5-FORMYLTETRAHYDROFOLATE CYCLO-LIGASE"/>
    <property type="match status" value="1"/>
</dbReference>
<dbReference type="InterPro" id="IPR024185">
    <property type="entry name" value="FTHF_cligase-like_sf"/>
</dbReference>
<name>A0ABP8ZC31_9MICO</name>
<dbReference type="Gene3D" id="3.40.50.10420">
    <property type="entry name" value="NagB/RpiA/CoA transferase-like"/>
    <property type="match status" value="1"/>
</dbReference>
<dbReference type="RefSeq" id="WP_345481615.1">
    <property type="nucleotide sequence ID" value="NZ_BAABLP010000005.1"/>
</dbReference>
<evidence type="ECO:0000256" key="3">
    <source>
        <dbReference type="ARBA" id="ARBA00022840"/>
    </source>
</evidence>
<accession>A0ABP8ZC31</accession>
<evidence type="ECO:0000313" key="5">
    <source>
        <dbReference type="EMBL" id="GAA4751637.1"/>
    </source>
</evidence>
<keyword evidence="4" id="KW-0479">Metal-binding</keyword>
<evidence type="ECO:0000256" key="4">
    <source>
        <dbReference type="RuleBase" id="RU361279"/>
    </source>
</evidence>
<dbReference type="EC" id="6.3.3.2" evidence="4"/>
<dbReference type="InterPro" id="IPR002698">
    <property type="entry name" value="FTHF_cligase"/>
</dbReference>
<dbReference type="Pfam" id="PF01812">
    <property type="entry name" value="5-FTHF_cyc-lig"/>
    <property type="match status" value="1"/>
</dbReference>
<keyword evidence="2 4" id="KW-0547">Nucleotide-binding</keyword>
<protein>
    <recommendedName>
        <fullName evidence="4">5-formyltetrahydrofolate cyclo-ligase</fullName>
        <ecNumber evidence="4">6.3.3.2</ecNumber>
    </recommendedName>
</protein>